<comment type="caution">
    <text evidence="1">The sequence shown here is derived from an EMBL/GenBank/DDBJ whole genome shotgun (WGS) entry which is preliminary data.</text>
</comment>
<sequence>MGDVVHLPGAEDATPDAYERWVATGELPTFGPVLVKVLAMARAEIRESRRSD</sequence>
<dbReference type="Proteomes" id="UP000564496">
    <property type="component" value="Unassembled WGS sequence"/>
</dbReference>
<keyword evidence="2" id="KW-1185">Reference proteome</keyword>
<organism evidence="1 2">
    <name type="scientific">Nocardioides panzhihuensis</name>
    <dbReference type="NCBI Taxonomy" id="860243"/>
    <lineage>
        <taxon>Bacteria</taxon>
        <taxon>Bacillati</taxon>
        <taxon>Actinomycetota</taxon>
        <taxon>Actinomycetes</taxon>
        <taxon>Propionibacteriales</taxon>
        <taxon>Nocardioidaceae</taxon>
        <taxon>Nocardioides</taxon>
    </lineage>
</organism>
<name>A0A7Z0IR99_9ACTN</name>
<reference evidence="1 2" key="1">
    <citation type="submission" date="2020-07" db="EMBL/GenBank/DDBJ databases">
        <title>Sequencing the genomes of 1000 actinobacteria strains.</title>
        <authorList>
            <person name="Klenk H.-P."/>
        </authorList>
    </citation>
    <scope>NUCLEOTIDE SEQUENCE [LARGE SCALE GENOMIC DNA]</scope>
    <source>
        <strain evidence="1 2">DSM 26487</strain>
    </source>
</reference>
<dbReference type="EMBL" id="JACBZR010000001">
    <property type="protein sequence ID" value="NYI76641.1"/>
    <property type="molecule type" value="Genomic_DNA"/>
</dbReference>
<evidence type="ECO:0000313" key="2">
    <source>
        <dbReference type="Proteomes" id="UP000564496"/>
    </source>
</evidence>
<gene>
    <name evidence="1" type="ORF">BJ988_001289</name>
</gene>
<protein>
    <submittedName>
        <fullName evidence="1">Uncharacterized protein</fullName>
    </submittedName>
</protein>
<dbReference type="RefSeq" id="WP_179657264.1">
    <property type="nucleotide sequence ID" value="NZ_JACBZR010000001.1"/>
</dbReference>
<dbReference type="AlphaFoldDB" id="A0A7Z0IR99"/>
<evidence type="ECO:0000313" key="1">
    <source>
        <dbReference type="EMBL" id="NYI76641.1"/>
    </source>
</evidence>
<accession>A0A7Z0IR99</accession>
<proteinExistence type="predicted"/>